<evidence type="ECO:0000256" key="3">
    <source>
        <dbReference type="ARBA" id="ARBA00022723"/>
    </source>
</evidence>
<gene>
    <name evidence="7" type="ORF">GCM10009804_35350</name>
</gene>
<reference evidence="8" key="1">
    <citation type="journal article" date="2019" name="Int. J. Syst. Evol. Microbiol.">
        <title>The Global Catalogue of Microorganisms (GCM) 10K type strain sequencing project: providing services to taxonomists for standard genome sequencing and annotation.</title>
        <authorList>
            <consortium name="The Broad Institute Genomics Platform"/>
            <consortium name="The Broad Institute Genome Sequencing Center for Infectious Disease"/>
            <person name="Wu L."/>
            <person name="Ma J."/>
        </authorList>
    </citation>
    <scope>NUCLEOTIDE SEQUENCE [LARGE SCALE GENOMIC DNA]</scope>
    <source>
        <strain evidence="8">JCM 15572</strain>
    </source>
</reference>
<dbReference type="PRINTS" id="PR00377">
    <property type="entry name" value="IMPHPHTASES"/>
</dbReference>
<dbReference type="Gene3D" id="3.40.190.80">
    <property type="match status" value="1"/>
</dbReference>
<keyword evidence="3 6" id="KW-0479">Metal-binding</keyword>
<comment type="cofactor">
    <cofactor evidence="2 6">
        <name>Mg(2+)</name>
        <dbReference type="ChEBI" id="CHEBI:18420"/>
    </cofactor>
</comment>
<comment type="similarity">
    <text evidence="6">Belongs to the inositol monophosphatase superfamily.</text>
</comment>
<proteinExistence type="inferred from homology"/>
<sequence length="281" mass="29726">MQRVSCLVGARNEVRTSMSFPDQLLKLAVEVAEEAARLIVERRRGQITVADTKSTITDVVTAVDRESEELIRARVLAARPDDSFLGEEGDDVNGTSGVRWVVDPIDGTVNYLYDLPTYAVSIAVEVDGETVAGVVVDAPKGEVFTATKGGGAFVDGKPIRVSGETELAKALVGTGFGYDPARRQVQAEVVQQLITKVRDIRRIGVGAIDLCYVACGRLDVVYERGLNPWDYGAGALIAAEAGAAVGGLNGAPVSPEMSIAATPALFDPFHDLIAAANPLRA</sequence>
<evidence type="ECO:0000256" key="5">
    <source>
        <dbReference type="ARBA" id="ARBA00022842"/>
    </source>
</evidence>
<keyword evidence="5 6" id="KW-0460">Magnesium</keyword>
<dbReference type="Pfam" id="PF00459">
    <property type="entry name" value="Inositol_P"/>
    <property type="match status" value="1"/>
</dbReference>
<organism evidence="7 8">
    <name type="scientific">Kribbella hippodromi</name>
    <dbReference type="NCBI Taxonomy" id="434347"/>
    <lineage>
        <taxon>Bacteria</taxon>
        <taxon>Bacillati</taxon>
        <taxon>Actinomycetota</taxon>
        <taxon>Actinomycetes</taxon>
        <taxon>Propionibacteriales</taxon>
        <taxon>Kribbellaceae</taxon>
        <taxon>Kribbella</taxon>
    </lineage>
</organism>
<dbReference type="CDD" id="cd01639">
    <property type="entry name" value="IMPase"/>
    <property type="match status" value="1"/>
</dbReference>
<dbReference type="InterPro" id="IPR020583">
    <property type="entry name" value="Inositol_monoP_metal-BS"/>
</dbReference>
<dbReference type="Gene3D" id="3.30.540.10">
    <property type="entry name" value="Fructose-1,6-Bisphosphatase, subunit A, domain 1"/>
    <property type="match status" value="1"/>
</dbReference>
<keyword evidence="8" id="KW-1185">Reference proteome</keyword>
<evidence type="ECO:0000256" key="1">
    <source>
        <dbReference type="ARBA" id="ARBA00001033"/>
    </source>
</evidence>
<comment type="caution">
    <text evidence="7">The sequence shown here is derived from an EMBL/GenBank/DDBJ whole genome shotgun (WGS) entry which is preliminary data.</text>
</comment>
<dbReference type="PROSITE" id="PS00629">
    <property type="entry name" value="IMP_1"/>
    <property type="match status" value="1"/>
</dbReference>
<name>A0ABP4P982_9ACTN</name>
<protein>
    <recommendedName>
        <fullName evidence="6">Inositol-1-monophosphatase</fullName>
        <ecNumber evidence="6">3.1.3.25</ecNumber>
    </recommendedName>
</protein>
<dbReference type="InterPro" id="IPR033942">
    <property type="entry name" value="IMPase"/>
</dbReference>
<evidence type="ECO:0000313" key="8">
    <source>
        <dbReference type="Proteomes" id="UP001501705"/>
    </source>
</evidence>
<evidence type="ECO:0000256" key="4">
    <source>
        <dbReference type="ARBA" id="ARBA00022801"/>
    </source>
</evidence>
<evidence type="ECO:0000313" key="7">
    <source>
        <dbReference type="EMBL" id="GAA1575492.1"/>
    </source>
</evidence>
<dbReference type="SUPFAM" id="SSF56655">
    <property type="entry name" value="Carbohydrate phosphatase"/>
    <property type="match status" value="1"/>
</dbReference>
<dbReference type="PANTHER" id="PTHR20854:SF4">
    <property type="entry name" value="INOSITOL-1-MONOPHOSPHATASE-RELATED"/>
    <property type="match status" value="1"/>
</dbReference>
<dbReference type="InterPro" id="IPR000760">
    <property type="entry name" value="Inositol_monophosphatase-like"/>
</dbReference>
<accession>A0ABP4P982</accession>
<comment type="catalytic activity">
    <reaction evidence="1 6">
        <text>a myo-inositol phosphate + H2O = myo-inositol + phosphate</text>
        <dbReference type="Rhea" id="RHEA:24056"/>
        <dbReference type="ChEBI" id="CHEBI:15377"/>
        <dbReference type="ChEBI" id="CHEBI:17268"/>
        <dbReference type="ChEBI" id="CHEBI:43474"/>
        <dbReference type="ChEBI" id="CHEBI:84139"/>
        <dbReference type="EC" id="3.1.3.25"/>
    </reaction>
</comment>
<dbReference type="Proteomes" id="UP001501705">
    <property type="component" value="Unassembled WGS sequence"/>
</dbReference>
<dbReference type="PANTHER" id="PTHR20854">
    <property type="entry name" value="INOSITOL MONOPHOSPHATASE"/>
    <property type="match status" value="1"/>
</dbReference>
<evidence type="ECO:0000256" key="6">
    <source>
        <dbReference type="RuleBase" id="RU364068"/>
    </source>
</evidence>
<evidence type="ECO:0000256" key="2">
    <source>
        <dbReference type="ARBA" id="ARBA00001946"/>
    </source>
</evidence>
<dbReference type="EC" id="3.1.3.25" evidence="6"/>
<keyword evidence="4 6" id="KW-0378">Hydrolase</keyword>
<dbReference type="EMBL" id="BAAAPH010000010">
    <property type="protein sequence ID" value="GAA1575492.1"/>
    <property type="molecule type" value="Genomic_DNA"/>
</dbReference>